<sequence>MMMIMAAVILINANGGGAAVLVKSNSSYGCISGREEECLIAEDMELEHLFMEYGSHVVRVLQATPQTTTQGSNDGSVTPCNNGPGKPYKCKPDPGPNPSGSCHPPSPFKRGCH</sequence>
<proteinExistence type="predicted"/>
<evidence type="ECO:0000256" key="2">
    <source>
        <dbReference type="SAM" id="SignalP"/>
    </source>
</evidence>
<protein>
    <submittedName>
        <fullName evidence="3">Uncharacterized protein</fullName>
    </submittedName>
</protein>
<name>A0AA88J8S0_FICCA</name>
<dbReference type="Proteomes" id="UP001187192">
    <property type="component" value="Unassembled WGS sequence"/>
</dbReference>
<evidence type="ECO:0000256" key="1">
    <source>
        <dbReference type="SAM" id="MobiDB-lite"/>
    </source>
</evidence>
<feature type="signal peptide" evidence="2">
    <location>
        <begin position="1"/>
        <end position="18"/>
    </location>
</feature>
<feature type="region of interest" description="Disordered" evidence="1">
    <location>
        <begin position="64"/>
        <end position="113"/>
    </location>
</feature>
<reference evidence="3" key="1">
    <citation type="submission" date="2023-07" db="EMBL/GenBank/DDBJ databases">
        <title>draft genome sequence of fig (Ficus carica).</title>
        <authorList>
            <person name="Takahashi T."/>
            <person name="Nishimura K."/>
        </authorList>
    </citation>
    <scope>NUCLEOTIDE SEQUENCE</scope>
</reference>
<dbReference type="EMBL" id="BTGU01000165">
    <property type="protein sequence ID" value="GMN64026.1"/>
    <property type="molecule type" value="Genomic_DNA"/>
</dbReference>
<organism evidence="3 4">
    <name type="scientific">Ficus carica</name>
    <name type="common">Common fig</name>
    <dbReference type="NCBI Taxonomy" id="3494"/>
    <lineage>
        <taxon>Eukaryota</taxon>
        <taxon>Viridiplantae</taxon>
        <taxon>Streptophyta</taxon>
        <taxon>Embryophyta</taxon>
        <taxon>Tracheophyta</taxon>
        <taxon>Spermatophyta</taxon>
        <taxon>Magnoliopsida</taxon>
        <taxon>eudicotyledons</taxon>
        <taxon>Gunneridae</taxon>
        <taxon>Pentapetalae</taxon>
        <taxon>rosids</taxon>
        <taxon>fabids</taxon>
        <taxon>Rosales</taxon>
        <taxon>Moraceae</taxon>
        <taxon>Ficeae</taxon>
        <taxon>Ficus</taxon>
    </lineage>
</organism>
<keyword evidence="2" id="KW-0732">Signal</keyword>
<keyword evidence="4" id="KW-1185">Reference proteome</keyword>
<comment type="caution">
    <text evidence="3">The sequence shown here is derived from an EMBL/GenBank/DDBJ whole genome shotgun (WGS) entry which is preliminary data.</text>
</comment>
<accession>A0AA88J8S0</accession>
<gene>
    <name evidence="3" type="ORF">TIFTF001_033102</name>
</gene>
<dbReference type="AlphaFoldDB" id="A0AA88J8S0"/>
<feature type="compositionally biased region" description="Polar residues" evidence="1">
    <location>
        <begin position="64"/>
        <end position="81"/>
    </location>
</feature>
<feature type="chain" id="PRO_5041659898" evidence="2">
    <location>
        <begin position="19"/>
        <end position="113"/>
    </location>
</feature>
<evidence type="ECO:0000313" key="3">
    <source>
        <dbReference type="EMBL" id="GMN64026.1"/>
    </source>
</evidence>
<evidence type="ECO:0000313" key="4">
    <source>
        <dbReference type="Proteomes" id="UP001187192"/>
    </source>
</evidence>